<dbReference type="AlphaFoldDB" id="A0A9P5TX49"/>
<comment type="caution">
    <text evidence="2">The sequence shown here is derived from an EMBL/GenBank/DDBJ whole genome shotgun (WGS) entry which is preliminary data.</text>
</comment>
<evidence type="ECO:0000256" key="1">
    <source>
        <dbReference type="SAM" id="MobiDB-lite"/>
    </source>
</evidence>
<name>A0A9P5TX49_9AGAR</name>
<accession>A0A9P5TX49</accession>
<dbReference type="Proteomes" id="UP000772434">
    <property type="component" value="Unassembled WGS sequence"/>
</dbReference>
<evidence type="ECO:0000313" key="2">
    <source>
        <dbReference type="EMBL" id="KAF9059085.1"/>
    </source>
</evidence>
<organism evidence="2 3">
    <name type="scientific">Rhodocollybia butyracea</name>
    <dbReference type="NCBI Taxonomy" id="206335"/>
    <lineage>
        <taxon>Eukaryota</taxon>
        <taxon>Fungi</taxon>
        <taxon>Dikarya</taxon>
        <taxon>Basidiomycota</taxon>
        <taxon>Agaricomycotina</taxon>
        <taxon>Agaricomycetes</taxon>
        <taxon>Agaricomycetidae</taxon>
        <taxon>Agaricales</taxon>
        <taxon>Marasmiineae</taxon>
        <taxon>Omphalotaceae</taxon>
        <taxon>Rhodocollybia</taxon>
    </lineage>
</organism>
<sequence length="152" mass="16925">MSMNPGVSRDSTKNEPKLASEFGPFGSVRSMDKSGYGFGRQGEKAVGWAYRLSIILQRPEESLPNSPVFAMILFPRLTAFGDLWHENVNANLEDLEKPSMDASIKLPRKTSHATSTTKTDNTKPNTSVQYRMHPCLFKFPLCAAEWVTAPES</sequence>
<reference evidence="2" key="1">
    <citation type="submission" date="2020-11" db="EMBL/GenBank/DDBJ databases">
        <authorList>
            <consortium name="DOE Joint Genome Institute"/>
            <person name="Ahrendt S."/>
            <person name="Riley R."/>
            <person name="Andreopoulos W."/>
            <person name="Labutti K."/>
            <person name="Pangilinan J."/>
            <person name="Ruiz-Duenas F.J."/>
            <person name="Barrasa J.M."/>
            <person name="Sanchez-Garcia M."/>
            <person name="Camarero S."/>
            <person name="Miyauchi S."/>
            <person name="Serrano A."/>
            <person name="Linde D."/>
            <person name="Babiker R."/>
            <person name="Drula E."/>
            <person name="Ayuso-Fernandez I."/>
            <person name="Pacheco R."/>
            <person name="Padilla G."/>
            <person name="Ferreira P."/>
            <person name="Barriuso J."/>
            <person name="Kellner H."/>
            <person name="Castanera R."/>
            <person name="Alfaro M."/>
            <person name="Ramirez L."/>
            <person name="Pisabarro A.G."/>
            <person name="Kuo A."/>
            <person name="Tritt A."/>
            <person name="Lipzen A."/>
            <person name="He G."/>
            <person name="Yan M."/>
            <person name="Ng V."/>
            <person name="Cullen D."/>
            <person name="Martin F."/>
            <person name="Rosso M.-N."/>
            <person name="Henrissat B."/>
            <person name="Hibbett D."/>
            <person name="Martinez A.T."/>
            <person name="Grigoriev I.V."/>
        </authorList>
    </citation>
    <scope>NUCLEOTIDE SEQUENCE</scope>
    <source>
        <strain evidence="2">AH 40177</strain>
    </source>
</reference>
<proteinExistence type="predicted"/>
<gene>
    <name evidence="2" type="ORF">BDP27DRAFT_1502632</name>
</gene>
<keyword evidence="3" id="KW-1185">Reference proteome</keyword>
<protein>
    <submittedName>
        <fullName evidence="2">Uncharacterized protein</fullName>
    </submittedName>
</protein>
<dbReference type="EMBL" id="JADNRY010000327">
    <property type="protein sequence ID" value="KAF9059085.1"/>
    <property type="molecule type" value="Genomic_DNA"/>
</dbReference>
<feature type="compositionally biased region" description="Polar residues" evidence="1">
    <location>
        <begin position="112"/>
        <end position="125"/>
    </location>
</feature>
<feature type="region of interest" description="Disordered" evidence="1">
    <location>
        <begin position="106"/>
        <end position="125"/>
    </location>
</feature>
<evidence type="ECO:0000313" key="3">
    <source>
        <dbReference type="Proteomes" id="UP000772434"/>
    </source>
</evidence>
<dbReference type="OrthoDB" id="6513042at2759"/>
<feature type="region of interest" description="Disordered" evidence="1">
    <location>
        <begin position="1"/>
        <end position="24"/>
    </location>
</feature>